<accession>A0ABW3NPY1</accession>
<feature type="domain" description="Glycosyltransferase 2-like" evidence="1">
    <location>
        <begin position="9"/>
        <end position="138"/>
    </location>
</feature>
<dbReference type="CDD" id="cd00761">
    <property type="entry name" value="Glyco_tranf_GTA_type"/>
    <property type="match status" value="1"/>
</dbReference>
<dbReference type="Gene3D" id="3.90.550.10">
    <property type="entry name" value="Spore Coat Polysaccharide Biosynthesis Protein SpsA, Chain A"/>
    <property type="match status" value="1"/>
</dbReference>
<dbReference type="SUPFAM" id="SSF53448">
    <property type="entry name" value="Nucleotide-diphospho-sugar transferases"/>
    <property type="match status" value="1"/>
</dbReference>
<protein>
    <submittedName>
        <fullName evidence="2">Glycosyltransferase family 2 protein</fullName>
    </submittedName>
</protein>
<dbReference type="PANTHER" id="PTHR22916">
    <property type="entry name" value="GLYCOSYLTRANSFERASE"/>
    <property type="match status" value="1"/>
</dbReference>
<name>A0ABW3NPY1_9FLAO</name>
<evidence type="ECO:0000259" key="1">
    <source>
        <dbReference type="Pfam" id="PF00535"/>
    </source>
</evidence>
<reference evidence="3" key="1">
    <citation type="journal article" date="2019" name="Int. J. Syst. Evol. Microbiol.">
        <title>The Global Catalogue of Microorganisms (GCM) 10K type strain sequencing project: providing services to taxonomists for standard genome sequencing and annotation.</title>
        <authorList>
            <consortium name="The Broad Institute Genomics Platform"/>
            <consortium name="The Broad Institute Genome Sequencing Center for Infectious Disease"/>
            <person name="Wu L."/>
            <person name="Ma J."/>
        </authorList>
    </citation>
    <scope>NUCLEOTIDE SEQUENCE [LARGE SCALE GENOMIC DNA]</scope>
    <source>
        <strain evidence="3">CCUG 64793</strain>
    </source>
</reference>
<keyword evidence="3" id="KW-1185">Reference proteome</keyword>
<dbReference type="Pfam" id="PF00535">
    <property type="entry name" value="Glycos_transf_2"/>
    <property type="match status" value="1"/>
</dbReference>
<sequence length="258" mass="29351">MNKNPALVSVIMPAFNSAGYISGSVRSVLEQTYSDLELIIVDDASTDATLATIQGLAAEDSRLRIIRNKSNEGAGISRNKGIEAARGAFIAFLDDDDLWKPEKLEKQLKFMQESQVKVCFSSYELISEKGEKLNRQVEALPFLTYNKLLKSNYVGNLTGIYNAGELGKIYAPEIRKRQDWGLWLEAVKKAGEARSIKEPLALYRVRRNSISGNKIEMLRYNFNIYHKVLGFGFFKSIRCMLMFLKEHFFVKKRMEKAL</sequence>
<comment type="caution">
    <text evidence="2">The sequence shown here is derived from an EMBL/GenBank/DDBJ whole genome shotgun (WGS) entry which is preliminary data.</text>
</comment>
<proteinExistence type="predicted"/>
<dbReference type="InterPro" id="IPR001173">
    <property type="entry name" value="Glyco_trans_2-like"/>
</dbReference>
<dbReference type="PANTHER" id="PTHR22916:SF3">
    <property type="entry name" value="UDP-GLCNAC:BETAGAL BETA-1,3-N-ACETYLGLUCOSAMINYLTRANSFERASE-LIKE PROTEIN 1"/>
    <property type="match status" value="1"/>
</dbReference>
<evidence type="ECO:0000313" key="3">
    <source>
        <dbReference type="Proteomes" id="UP001597131"/>
    </source>
</evidence>
<dbReference type="EMBL" id="JBHTLI010000001">
    <property type="protein sequence ID" value="MFD1094497.1"/>
    <property type="molecule type" value="Genomic_DNA"/>
</dbReference>
<dbReference type="InterPro" id="IPR029044">
    <property type="entry name" value="Nucleotide-diphossugar_trans"/>
</dbReference>
<evidence type="ECO:0000313" key="2">
    <source>
        <dbReference type="EMBL" id="MFD1094497.1"/>
    </source>
</evidence>
<dbReference type="RefSeq" id="WP_380742383.1">
    <property type="nucleotide sequence ID" value="NZ_JBHTLI010000001.1"/>
</dbReference>
<dbReference type="Proteomes" id="UP001597131">
    <property type="component" value="Unassembled WGS sequence"/>
</dbReference>
<organism evidence="2 3">
    <name type="scientific">Salegentibacter chungangensis</name>
    <dbReference type="NCBI Taxonomy" id="1335724"/>
    <lineage>
        <taxon>Bacteria</taxon>
        <taxon>Pseudomonadati</taxon>
        <taxon>Bacteroidota</taxon>
        <taxon>Flavobacteriia</taxon>
        <taxon>Flavobacteriales</taxon>
        <taxon>Flavobacteriaceae</taxon>
        <taxon>Salegentibacter</taxon>
    </lineage>
</organism>
<gene>
    <name evidence="2" type="ORF">ACFQ3Q_01935</name>
</gene>